<gene>
    <name evidence="2" type="ORF">AVDCRST_MAG07-1302</name>
</gene>
<protein>
    <submittedName>
        <fullName evidence="2">Uncharacterized protein</fullName>
    </submittedName>
</protein>
<accession>A0A6J4L8E2</accession>
<reference evidence="2" key="1">
    <citation type="submission" date="2020-02" db="EMBL/GenBank/DDBJ databases">
        <authorList>
            <person name="Meier V. D."/>
        </authorList>
    </citation>
    <scope>NUCLEOTIDE SEQUENCE</scope>
    <source>
        <strain evidence="2">AVDCRST_MAG07</strain>
    </source>
</reference>
<evidence type="ECO:0000313" key="2">
    <source>
        <dbReference type="EMBL" id="CAA9322000.1"/>
    </source>
</evidence>
<organism evidence="2">
    <name type="scientific">uncultured Frankineae bacterium</name>
    <dbReference type="NCBI Taxonomy" id="437475"/>
    <lineage>
        <taxon>Bacteria</taxon>
        <taxon>Bacillati</taxon>
        <taxon>Actinomycetota</taxon>
        <taxon>Actinomycetes</taxon>
        <taxon>Frankiales</taxon>
        <taxon>environmental samples</taxon>
    </lineage>
</organism>
<name>A0A6J4L8E2_9ACTN</name>
<feature type="region of interest" description="Disordered" evidence="1">
    <location>
        <begin position="1"/>
        <end position="61"/>
    </location>
</feature>
<dbReference type="AlphaFoldDB" id="A0A6J4L8E2"/>
<evidence type="ECO:0000256" key="1">
    <source>
        <dbReference type="SAM" id="MobiDB-lite"/>
    </source>
</evidence>
<proteinExistence type="predicted"/>
<dbReference type="EMBL" id="CADCUB010000064">
    <property type="protein sequence ID" value="CAA9322000.1"/>
    <property type="molecule type" value="Genomic_DNA"/>
</dbReference>
<sequence length="61" mass="5969">MTGPSEVDPAVLAGEPGSAAQLEGGDDDLPPLRPDGGEWAGADALLEGSPTELGEQPPGSS</sequence>